<feature type="chain" id="PRO_5044640993" evidence="3">
    <location>
        <begin position="20"/>
        <end position="414"/>
    </location>
</feature>
<comment type="similarity">
    <text evidence="1 2">Belongs to the serpin family.</text>
</comment>
<dbReference type="OrthoDB" id="671595at2759"/>
<gene>
    <name evidence="8" type="primary">SERPINA12</name>
    <name evidence="5" type="ORF">HJG60_017058</name>
</gene>
<feature type="domain" description="Serpin" evidence="4">
    <location>
        <begin position="57"/>
        <end position="411"/>
    </location>
</feature>
<dbReference type="InterPro" id="IPR023795">
    <property type="entry name" value="Serpin_CS"/>
</dbReference>
<protein>
    <submittedName>
        <fullName evidence="8">Serpin A12</fullName>
    </submittedName>
    <submittedName>
        <fullName evidence="5">Serpin family A member 12</fullName>
    </submittedName>
</protein>
<reference evidence="5 7" key="1">
    <citation type="journal article" date="2020" name="Nature">
        <title>Six reference-quality genomes reveal evolution of bat adaptations.</title>
        <authorList>
            <person name="Jebb D."/>
            <person name="Huang Z."/>
            <person name="Pippel M."/>
            <person name="Hughes G.M."/>
            <person name="Lavrichenko K."/>
            <person name="Devanna P."/>
            <person name="Winkler S."/>
            <person name="Jermiin L.S."/>
            <person name="Skirmuntt E.C."/>
            <person name="Katzourakis A."/>
            <person name="Burkitt-Gray L."/>
            <person name="Ray D.A."/>
            <person name="Sullivan K.A.M."/>
            <person name="Roscito J.G."/>
            <person name="Kirilenko B.M."/>
            <person name="Davalos L.M."/>
            <person name="Corthals A.P."/>
            <person name="Power M.L."/>
            <person name="Jones G."/>
            <person name="Ransome R.D."/>
            <person name="Dechmann D.K.N."/>
            <person name="Locatelli A.G."/>
            <person name="Puechmaille S.J."/>
            <person name="Fedrigo O."/>
            <person name="Jarvis E.D."/>
            <person name="Hiller M."/>
            <person name="Vernes S.C."/>
            <person name="Myers E.W."/>
            <person name="Teeling E.C."/>
        </authorList>
    </citation>
    <scope>NUCLEOTIDE SEQUENCE [LARGE SCALE GENOMIC DNA]</scope>
    <source>
        <strain evidence="5">Bat1K_MPI-CBG_1</strain>
    </source>
</reference>
<proteinExistence type="inferred from homology"/>
<dbReference type="SMART" id="SM00093">
    <property type="entry name" value="SERPIN"/>
    <property type="match status" value="1"/>
</dbReference>
<dbReference type="KEGG" id="pdic:114491490"/>
<dbReference type="Pfam" id="PF00079">
    <property type="entry name" value="Serpin"/>
    <property type="match status" value="1"/>
</dbReference>
<dbReference type="SUPFAM" id="SSF56574">
    <property type="entry name" value="Serpins"/>
    <property type="match status" value="1"/>
</dbReference>
<evidence type="ECO:0000313" key="7">
    <source>
        <dbReference type="Proteomes" id="UP000664940"/>
    </source>
</evidence>
<evidence type="ECO:0000313" key="6">
    <source>
        <dbReference type="Proteomes" id="UP000504628"/>
    </source>
</evidence>
<dbReference type="Gene3D" id="3.30.497.10">
    <property type="entry name" value="Antithrombin, subunit I, domain 2"/>
    <property type="match status" value="1"/>
</dbReference>
<keyword evidence="6" id="KW-1185">Reference proteome</keyword>
<dbReference type="FunFam" id="3.30.497.10:FF:000001">
    <property type="entry name" value="Serine protease inhibitor"/>
    <property type="match status" value="1"/>
</dbReference>
<name>A0A6J2L0W6_9CHIR</name>
<dbReference type="GO" id="GO:0005615">
    <property type="term" value="C:extracellular space"/>
    <property type="evidence" value="ECO:0007669"/>
    <property type="project" value="InterPro"/>
</dbReference>
<dbReference type="PRINTS" id="PR00780">
    <property type="entry name" value="LEUSERPINII"/>
</dbReference>
<organism evidence="6 8">
    <name type="scientific">Phyllostomus discolor</name>
    <name type="common">pale spear-nosed bat</name>
    <dbReference type="NCBI Taxonomy" id="89673"/>
    <lineage>
        <taxon>Eukaryota</taxon>
        <taxon>Metazoa</taxon>
        <taxon>Chordata</taxon>
        <taxon>Craniata</taxon>
        <taxon>Vertebrata</taxon>
        <taxon>Euteleostomi</taxon>
        <taxon>Mammalia</taxon>
        <taxon>Eutheria</taxon>
        <taxon>Laurasiatheria</taxon>
        <taxon>Chiroptera</taxon>
        <taxon>Yangochiroptera</taxon>
        <taxon>Phyllostomidae</taxon>
        <taxon>Phyllostominae</taxon>
        <taxon>Phyllostomus</taxon>
    </lineage>
</organism>
<evidence type="ECO:0000313" key="8">
    <source>
        <dbReference type="RefSeq" id="XP_028361327.1"/>
    </source>
</evidence>
<accession>A0A6J2L0W6</accession>
<keyword evidence="3" id="KW-0732">Signal</keyword>
<dbReference type="PANTHER" id="PTHR11461:SF157">
    <property type="entry name" value="SERPIN A12"/>
    <property type="match status" value="1"/>
</dbReference>
<dbReference type="CTD" id="145264"/>
<dbReference type="FunFam" id="2.30.39.10:FF:000002">
    <property type="entry name" value="Serpin family D member 1"/>
    <property type="match status" value="1"/>
</dbReference>
<sequence>MNPALGLGLLLAGLLTAEGLLKPRLSLKNQEAASQAQAQKGRAAAKQLSRPNMDFGFKLYKNLASASPSKNILFSPVSISMAFCMLCLGAQNTTLAEIKQGLYLRDVPEQELHEGFHYLIQSLNQGDQNLHVSLKTALFIDQRLRPEKRFLTSAKNLYSANSIPTNFQNKDNARKKINDYISQNTQGKINTLIKNIDPGTVMLLVNYILFRARWKHEFDPKLTKDEDFVVNENKPVKVPMMFHGGTYEVARDDQLSCTVLAMPYHSNITALLVLPGEGRMRQVEEALGMDTLDRWKNLMMRRVVDVSVPRFSIMGTYDLKKILSYVGITKIFEENSELTKIVPNHSLKVGEAVHKAKLKMDEKGTEGAAGSGMETLPMERPLVFKLNRPFLVIIVENLMSTMLFLGKITNPTGT</sequence>
<dbReference type="Proteomes" id="UP000664940">
    <property type="component" value="Unassembled WGS sequence"/>
</dbReference>
<dbReference type="InterPro" id="IPR042178">
    <property type="entry name" value="Serpin_sf_1"/>
</dbReference>
<dbReference type="Gene3D" id="2.30.39.10">
    <property type="entry name" value="Alpha-1-antitrypsin, domain 1"/>
    <property type="match status" value="1"/>
</dbReference>
<evidence type="ECO:0000259" key="4">
    <source>
        <dbReference type="SMART" id="SM00093"/>
    </source>
</evidence>
<dbReference type="InterPro" id="IPR042185">
    <property type="entry name" value="Serpin_sf_2"/>
</dbReference>
<evidence type="ECO:0000256" key="3">
    <source>
        <dbReference type="SAM" id="SignalP"/>
    </source>
</evidence>
<dbReference type="PANTHER" id="PTHR11461">
    <property type="entry name" value="SERINE PROTEASE INHIBITOR, SERPIN"/>
    <property type="match status" value="1"/>
</dbReference>
<dbReference type="AlphaFoldDB" id="A0A6J2L0W6"/>
<feature type="signal peptide" evidence="3">
    <location>
        <begin position="1"/>
        <end position="19"/>
    </location>
</feature>
<reference evidence="8" key="2">
    <citation type="submission" date="2025-04" db="UniProtKB">
        <authorList>
            <consortium name="RefSeq"/>
        </authorList>
    </citation>
    <scope>IDENTIFICATION</scope>
    <source>
        <tissue evidence="8">Muscle</tissue>
    </source>
</reference>
<evidence type="ECO:0000313" key="5">
    <source>
        <dbReference type="EMBL" id="KAF6132815.1"/>
    </source>
</evidence>
<dbReference type="PROSITE" id="PS00284">
    <property type="entry name" value="SERPIN"/>
    <property type="match status" value="1"/>
</dbReference>
<evidence type="ECO:0000256" key="1">
    <source>
        <dbReference type="ARBA" id="ARBA00009500"/>
    </source>
</evidence>
<dbReference type="GeneID" id="114491490"/>
<evidence type="ECO:0000256" key="2">
    <source>
        <dbReference type="RuleBase" id="RU000411"/>
    </source>
</evidence>
<dbReference type="GO" id="GO:0004867">
    <property type="term" value="F:serine-type endopeptidase inhibitor activity"/>
    <property type="evidence" value="ECO:0007669"/>
    <property type="project" value="InterPro"/>
</dbReference>
<dbReference type="EMBL" id="JABVXQ010000001">
    <property type="protein sequence ID" value="KAF6132815.1"/>
    <property type="molecule type" value="Genomic_DNA"/>
</dbReference>
<dbReference type="InterPro" id="IPR023796">
    <property type="entry name" value="Serpin_dom"/>
</dbReference>
<dbReference type="InterPro" id="IPR000215">
    <property type="entry name" value="Serpin_fam"/>
</dbReference>
<dbReference type="Proteomes" id="UP000504628">
    <property type="component" value="Chromosome 1"/>
</dbReference>
<dbReference type="RefSeq" id="XP_028361327.1">
    <property type="nucleotide sequence ID" value="XM_028505526.2"/>
</dbReference>
<dbReference type="InterPro" id="IPR036186">
    <property type="entry name" value="Serpin_sf"/>
</dbReference>